<dbReference type="SUPFAM" id="SSF81321">
    <property type="entry name" value="Family A G protein-coupled receptor-like"/>
    <property type="match status" value="1"/>
</dbReference>
<dbReference type="InterPro" id="IPR017452">
    <property type="entry name" value="GPCR_Rhodpsn_7TM"/>
</dbReference>
<dbReference type="FunFam" id="1.20.1070.10:FF:000001">
    <property type="entry name" value="Olfactory receptor"/>
    <property type="match status" value="1"/>
</dbReference>
<feature type="transmembrane region" description="Helical" evidence="10">
    <location>
        <begin position="59"/>
        <end position="77"/>
    </location>
</feature>
<dbReference type="GO" id="GO:0004984">
    <property type="term" value="F:olfactory receptor activity"/>
    <property type="evidence" value="ECO:0007669"/>
    <property type="project" value="InterPro"/>
</dbReference>
<feature type="transmembrane region" description="Helical" evidence="10">
    <location>
        <begin position="270"/>
        <end position="290"/>
    </location>
</feature>
<feature type="domain" description="G-protein coupled receptors family 1 profile" evidence="11">
    <location>
        <begin position="40"/>
        <end position="288"/>
    </location>
</feature>
<evidence type="ECO:0000256" key="8">
    <source>
        <dbReference type="ARBA" id="ARBA00023224"/>
    </source>
</evidence>
<dbReference type="Pfam" id="PF13853">
    <property type="entry name" value="7tm_4"/>
    <property type="match status" value="1"/>
</dbReference>
<dbReference type="PROSITE" id="PS50262">
    <property type="entry name" value="G_PROTEIN_RECEP_F1_2"/>
    <property type="match status" value="1"/>
</dbReference>
<evidence type="ECO:0000256" key="6">
    <source>
        <dbReference type="ARBA" id="ARBA00022989"/>
    </source>
</evidence>
<dbReference type="OrthoDB" id="9615015at2759"/>
<evidence type="ECO:0000256" key="9">
    <source>
        <dbReference type="RuleBase" id="RU000688"/>
    </source>
</evidence>
<evidence type="ECO:0000256" key="4">
    <source>
        <dbReference type="ARBA" id="ARBA00022692"/>
    </source>
</evidence>
<dbReference type="GO" id="GO:0005886">
    <property type="term" value="C:plasma membrane"/>
    <property type="evidence" value="ECO:0007669"/>
    <property type="project" value="UniProtKB-SubCell"/>
</dbReference>
<dbReference type="Proteomes" id="UP000770717">
    <property type="component" value="Unassembled WGS sequence"/>
</dbReference>
<dbReference type="AlphaFoldDB" id="A0A8J6JYX5"/>
<feature type="transmembrane region" description="Helical" evidence="10">
    <location>
        <begin position="195"/>
        <end position="219"/>
    </location>
</feature>
<comment type="similarity">
    <text evidence="9">Belongs to the G-protein coupled receptor 1 family.</text>
</comment>
<dbReference type="Gene3D" id="1.20.1070.10">
    <property type="entry name" value="Rhodopsin 7-helix transmembrane proteins"/>
    <property type="match status" value="1"/>
</dbReference>
<dbReference type="PANTHER" id="PTHR26453">
    <property type="entry name" value="OLFACTORY RECEPTOR"/>
    <property type="match status" value="1"/>
</dbReference>
<keyword evidence="13" id="KW-1185">Reference proteome</keyword>
<evidence type="ECO:0000256" key="1">
    <source>
        <dbReference type="ARBA" id="ARBA00004651"/>
    </source>
</evidence>
<dbReference type="InterPro" id="IPR000276">
    <property type="entry name" value="GPCR_Rhodpsn"/>
</dbReference>
<evidence type="ECO:0000313" key="13">
    <source>
        <dbReference type="Proteomes" id="UP000770717"/>
    </source>
</evidence>
<reference evidence="12" key="1">
    <citation type="thesis" date="2020" institute="ProQuest LLC" country="789 East Eisenhower Parkway, Ann Arbor, MI, USA">
        <title>Comparative Genomics and Chromosome Evolution.</title>
        <authorList>
            <person name="Mudd A.B."/>
        </authorList>
    </citation>
    <scope>NUCLEOTIDE SEQUENCE</scope>
    <source>
        <strain evidence="12">HN-11 Male</strain>
        <tissue evidence="12">Kidney and liver</tissue>
    </source>
</reference>
<keyword evidence="6 10" id="KW-1133">Transmembrane helix</keyword>
<keyword evidence="2 10" id="KW-1003">Cell membrane</keyword>
<sequence length="322" mass="36718">MELKNQTIISFTLLGLSEKQSLRLPLFSFFMTAYILCTMGNMLILMLISTQSQLHSPMYFLLGNLSLVDICLTSITVPRALSSLLSRDLSISFHGCFIQLFLFHMVGNMDSFLLAIMALDRYAAICQPLHYTTIMRKTTCIRLLTSSWVIVSLHSTLFTIMTATLPYCGWVIHHYFCDVPALLLLSCTDTSAQQMVVFIEGSLIVMGPMLFILGSYLLIIRDVLKLRTSKSRQRTFSTCSSHLTVVIFFYTSIIFMYFRPSSLYSAANDRIISVVYSVITPMLNPFIYTLRNKEVKKAVKKIILCGRKRGQNWMKEAEEDED</sequence>
<dbReference type="EMBL" id="WNTK01000623">
    <property type="protein sequence ID" value="KAG9469084.1"/>
    <property type="molecule type" value="Genomic_DNA"/>
</dbReference>
<evidence type="ECO:0000256" key="5">
    <source>
        <dbReference type="ARBA" id="ARBA00022725"/>
    </source>
</evidence>
<dbReference type="PROSITE" id="PS00237">
    <property type="entry name" value="G_PROTEIN_RECEP_F1_1"/>
    <property type="match status" value="1"/>
</dbReference>
<evidence type="ECO:0000256" key="10">
    <source>
        <dbReference type="RuleBase" id="RU363047"/>
    </source>
</evidence>
<proteinExistence type="inferred from homology"/>
<comment type="caution">
    <text evidence="12">The sequence shown here is derived from an EMBL/GenBank/DDBJ whole genome shotgun (WGS) entry which is preliminary data.</text>
</comment>
<accession>A0A8J6JYX5</accession>
<feature type="transmembrane region" description="Helical" evidence="10">
    <location>
        <begin position="26"/>
        <end position="47"/>
    </location>
</feature>
<feature type="transmembrane region" description="Helical" evidence="10">
    <location>
        <begin position="240"/>
        <end position="258"/>
    </location>
</feature>
<keyword evidence="5 10" id="KW-0552">Olfaction</keyword>
<keyword evidence="3 10" id="KW-0716">Sensory transduction</keyword>
<keyword evidence="7 10" id="KW-0472">Membrane</keyword>
<gene>
    <name evidence="12" type="ORF">GDO78_021243</name>
</gene>
<name>A0A8J6JYX5_ELECQ</name>
<comment type="subcellular location">
    <subcellularLocation>
        <location evidence="1 10">Cell membrane</location>
        <topology evidence="1 10">Multi-pass membrane protein</topology>
    </subcellularLocation>
</comment>
<evidence type="ECO:0000259" key="11">
    <source>
        <dbReference type="PROSITE" id="PS50262"/>
    </source>
</evidence>
<evidence type="ECO:0000256" key="3">
    <source>
        <dbReference type="ARBA" id="ARBA00022606"/>
    </source>
</evidence>
<keyword evidence="9" id="KW-0297">G-protein coupled receptor</keyword>
<keyword evidence="9" id="KW-0675">Receptor</keyword>
<dbReference type="SMART" id="SM01381">
    <property type="entry name" value="7TM_GPCR_Srsx"/>
    <property type="match status" value="1"/>
</dbReference>
<dbReference type="PRINTS" id="PR00245">
    <property type="entry name" value="OLFACTORYR"/>
</dbReference>
<organism evidence="12 13">
    <name type="scientific">Eleutherodactylus coqui</name>
    <name type="common">Puerto Rican coqui</name>
    <dbReference type="NCBI Taxonomy" id="57060"/>
    <lineage>
        <taxon>Eukaryota</taxon>
        <taxon>Metazoa</taxon>
        <taxon>Chordata</taxon>
        <taxon>Craniata</taxon>
        <taxon>Vertebrata</taxon>
        <taxon>Euteleostomi</taxon>
        <taxon>Amphibia</taxon>
        <taxon>Batrachia</taxon>
        <taxon>Anura</taxon>
        <taxon>Neobatrachia</taxon>
        <taxon>Hyloidea</taxon>
        <taxon>Eleutherodactylidae</taxon>
        <taxon>Eleutherodactylinae</taxon>
        <taxon>Eleutherodactylus</taxon>
        <taxon>Eleutherodactylus</taxon>
    </lineage>
</organism>
<feature type="transmembrane region" description="Helical" evidence="10">
    <location>
        <begin position="140"/>
        <end position="161"/>
    </location>
</feature>
<feature type="transmembrane region" description="Helical" evidence="10">
    <location>
        <begin position="97"/>
        <end position="119"/>
    </location>
</feature>
<evidence type="ECO:0000256" key="2">
    <source>
        <dbReference type="ARBA" id="ARBA00022475"/>
    </source>
</evidence>
<dbReference type="PRINTS" id="PR00237">
    <property type="entry name" value="GPCRRHODOPSN"/>
</dbReference>
<keyword evidence="8 9" id="KW-0807">Transducer</keyword>
<protein>
    <recommendedName>
        <fullName evidence="10">Olfactory receptor</fullName>
    </recommendedName>
</protein>
<keyword evidence="4 9" id="KW-0812">Transmembrane</keyword>
<evidence type="ECO:0000313" key="12">
    <source>
        <dbReference type="EMBL" id="KAG9469084.1"/>
    </source>
</evidence>
<dbReference type="GO" id="GO:0004930">
    <property type="term" value="F:G protein-coupled receptor activity"/>
    <property type="evidence" value="ECO:0007669"/>
    <property type="project" value="UniProtKB-KW"/>
</dbReference>
<dbReference type="InterPro" id="IPR000725">
    <property type="entry name" value="Olfact_rcpt"/>
</dbReference>
<evidence type="ECO:0000256" key="7">
    <source>
        <dbReference type="ARBA" id="ARBA00023136"/>
    </source>
</evidence>